<reference evidence="1 2" key="1">
    <citation type="journal article" date="2012" name="PLoS Pathog.">
        <title>Diverse lifestyles and strategies of plant pathogenesis encoded in the genomes of eighteen Dothideomycetes fungi.</title>
        <authorList>
            <person name="Ohm R.A."/>
            <person name="Feau N."/>
            <person name="Henrissat B."/>
            <person name="Schoch C.L."/>
            <person name="Horwitz B.A."/>
            <person name="Barry K.W."/>
            <person name="Condon B.J."/>
            <person name="Copeland A.C."/>
            <person name="Dhillon B."/>
            <person name="Glaser F."/>
            <person name="Hesse C.N."/>
            <person name="Kosti I."/>
            <person name="LaButti K."/>
            <person name="Lindquist E.A."/>
            <person name="Lucas S."/>
            <person name="Salamov A.A."/>
            <person name="Bradshaw R.E."/>
            <person name="Ciuffetti L."/>
            <person name="Hamelin R.C."/>
            <person name="Kema G.H.J."/>
            <person name="Lawrence C."/>
            <person name="Scott J.A."/>
            <person name="Spatafora J.W."/>
            <person name="Turgeon B.G."/>
            <person name="de Wit P.J.G.M."/>
            <person name="Zhong S."/>
            <person name="Goodwin S.B."/>
            <person name="Grigoriev I.V."/>
        </authorList>
    </citation>
    <scope>NUCLEOTIDE SEQUENCE [LARGE SCALE GENOMIC DNA]</scope>
    <source>
        <strain evidence="1 2">CIRAD86</strain>
    </source>
</reference>
<dbReference type="VEuPathDB" id="FungiDB:MYCFIDRAFT_173164"/>
<dbReference type="GeneID" id="19332929"/>
<accession>M3AHQ2</accession>
<dbReference type="Proteomes" id="UP000016932">
    <property type="component" value="Unassembled WGS sequence"/>
</dbReference>
<dbReference type="AlphaFoldDB" id="M3AHQ2"/>
<evidence type="ECO:0000313" key="2">
    <source>
        <dbReference type="Proteomes" id="UP000016932"/>
    </source>
</evidence>
<dbReference type="HOGENOM" id="CLU_1396900_0_0_1"/>
<proteinExistence type="predicted"/>
<gene>
    <name evidence="1" type="ORF">MYCFIDRAFT_173164</name>
</gene>
<organism evidence="1 2">
    <name type="scientific">Pseudocercospora fijiensis (strain CIRAD86)</name>
    <name type="common">Black leaf streak disease fungus</name>
    <name type="synonym">Mycosphaerella fijiensis</name>
    <dbReference type="NCBI Taxonomy" id="383855"/>
    <lineage>
        <taxon>Eukaryota</taxon>
        <taxon>Fungi</taxon>
        <taxon>Dikarya</taxon>
        <taxon>Ascomycota</taxon>
        <taxon>Pezizomycotina</taxon>
        <taxon>Dothideomycetes</taxon>
        <taxon>Dothideomycetidae</taxon>
        <taxon>Mycosphaerellales</taxon>
        <taxon>Mycosphaerellaceae</taxon>
        <taxon>Pseudocercospora</taxon>
    </lineage>
</organism>
<name>M3AHQ2_PSEFD</name>
<keyword evidence="2" id="KW-1185">Reference proteome</keyword>
<protein>
    <submittedName>
        <fullName evidence="1">Uncharacterized protein</fullName>
    </submittedName>
</protein>
<dbReference type="OrthoDB" id="412402at2759"/>
<dbReference type="KEGG" id="pfj:MYCFIDRAFT_173164"/>
<dbReference type="RefSeq" id="XP_007924740.1">
    <property type="nucleotide sequence ID" value="XM_007926549.1"/>
</dbReference>
<dbReference type="EMBL" id="KB446557">
    <property type="protein sequence ID" value="EME84116.1"/>
    <property type="molecule type" value="Genomic_DNA"/>
</dbReference>
<evidence type="ECO:0000313" key="1">
    <source>
        <dbReference type="EMBL" id="EME84116.1"/>
    </source>
</evidence>
<sequence length="195" mass="21960">MVHRVNKAALPLARKMELSRTLLARILCFRPIPTAWITLSQLARGRQVKHHCCDESPHPEEVLAWIDFLLHLTRYAHEGHVRALDRHLDISALFETLGFDSTDAASKAGLQIGPEAIGSTRLVLLTLFLNLIDCGMYGCIASEILAMIAAFKPPNDASKLRRRHFAMDRQTHRCFGNWRIIPFPMAGPLLSALFQ</sequence>